<gene>
    <name evidence="4" type="ORF">GCM10009676_19980</name>
</gene>
<dbReference type="EMBL" id="BAAALN010000005">
    <property type="protein sequence ID" value="GAA1235917.1"/>
    <property type="molecule type" value="Genomic_DNA"/>
</dbReference>
<dbReference type="PANTHER" id="PTHR43674">
    <property type="entry name" value="NITRILASE C965.09-RELATED"/>
    <property type="match status" value="1"/>
</dbReference>
<evidence type="ECO:0000313" key="5">
    <source>
        <dbReference type="Proteomes" id="UP001500653"/>
    </source>
</evidence>
<name>A0ABP4GRV9_9PSEU</name>
<feature type="region of interest" description="Disordered" evidence="2">
    <location>
        <begin position="532"/>
        <end position="552"/>
    </location>
</feature>
<organism evidence="4 5">
    <name type="scientific">Prauserella halophila</name>
    <dbReference type="NCBI Taxonomy" id="185641"/>
    <lineage>
        <taxon>Bacteria</taxon>
        <taxon>Bacillati</taxon>
        <taxon>Actinomycetota</taxon>
        <taxon>Actinomycetes</taxon>
        <taxon>Pseudonocardiales</taxon>
        <taxon>Pseudonocardiaceae</taxon>
        <taxon>Prauserella</taxon>
    </lineage>
</organism>
<evidence type="ECO:0000256" key="1">
    <source>
        <dbReference type="ARBA" id="ARBA00022801"/>
    </source>
</evidence>
<keyword evidence="1" id="KW-0378">Hydrolase</keyword>
<dbReference type="InterPro" id="IPR050345">
    <property type="entry name" value="Aliph_Amidase/BUP"/>
</dbReference>
<dbReference type="RefSeq" id="WP_253863284.1">
    <property type="nucleotide sequence ID" value="NZ_BAAALN010000005.1"/>
</dbReference>
<proteinExistence type="predicted"/>
<accession>A0ABP4GRV9</accession>
<reference evidence="5" key="1">
    <citation type="journal article" date="2019" name="Int. J. Syst. Evol. Microbiol.">
        <title>The Global Catalogue of Microorganisms (GCM) 10K type strain sequencing project: providing services to taxonomists for standard genome sequencing and annotation.</title>
        <authorList>
            <consortium name="The Broad Institute Genomics Platform"/>
            <consortium name="The Broad Institute Genome Sequencing Center for Infectious Disease"/>
            <person name="Wu L."/>
            <person name="Ma J."/>
        </authorList>
    </citation>
    <scope>NUCLEOTIDE SEQUENCE [LARGE SCALE GENOMIC DNA]</scope>
    <source>
        <strain evidence="5">JCM 13023</strain>
    </source>
</reference>
<dbReference type="Gene3D" id="3.60.110.10">
    <property type="entry name" value="Carbon-nitrogen hydrolase"/>
    <property type="match status" value="2"/>
</dbReference>
<keyword evidence="5" id="KW-1185">Reference proteome</keyword>
<feature type="domain" description="CN hydrolase" evidence="3">
    <location>
        <begin position="292"/>
        <end position="546"/>
    </location>
</feature>
<feature type="compositionally biased region" description="Polar residues" evidence="2">
    <location>
        <begin position="532"/>
        <end position="543"/>
    </location>
</feature>
<feature type="region of interest" description="Disordered" evidence="2">
    <location>
        <begin position="568"/>
        <end position="600"/>
    </location>
</feature>
<dbReference type="Proteomes" id="UP001500653">
    <property type="component" value="Unassembled WGS sequence"/>
</dbReference>
<dbReference type="SUPFAM" id="SSF56317">
    <property type="entry name" value="Carbon-nitrogen hydrolase"/>
    <property type="match status" value="2"/>
</dbReference>
<evidence type="ECO:0000256" key="2">
    <source>
        <dbReference type="SAM" id="MobiDB-lite"/>
    </source>
</evidence>
<dbReference type="Pfam" id="PF00795">
    <property type="entry name" value="CN_hydrolase"/>
    <property type="match status" value="2"/>
</dbReference>
<dbReference type="PROSITE" id="PS50263">
    <property type="entry name" value="CN_HYDROLASE"/>
    <property type="match status" value="2"/>
</dbReference>
<feature type="domain" description="CN hydrolase" evidence="3">
    <location>
        <begin position="5"/>
        <end position="241"/>
    </location>
</feature>
<dbReference type="InterPro" id="IPR003010">
    <property type="entry name" value="C-N_Hydrolase"/>
</dbReference>
<comment type="caution">
    <text evidence="4">The sequence shown here is derived from an EMBL/GenBank/DDBJ whole genome shotgun (WGS) entry which is preliminary data.</text>
</comment>
<evidence type="ECO:0000259" key="3">
    <source>
        <dbReference type="PROSITE" id="PS50263"/>
    </source>
</evidence>
<sequence length="600" mass="64590">MSGEFTAAAVQFEPTLFNKEHNIRELLRLVQEAADGGARLITIPEMATTGYCFFDEHEAEAMAEPVPGPTIDRFAAVAAERSVHIVVGMPEREIETGLLYNAAVLVGPKGVIGTHRKSHPYIAEPKWAAPGNRGHRVFDTELGRIALLICMDIHFVETARLVALEGADVICHISNWLAERTPAPYWISRAYENSCYLVESNRWGLERGVQFSGGSCIIAPDSTVVASRDSGDGVVHGRIDPEFSRELKQRQGSALSTRRPELYRELQKNTFLWNPLEFFSLYGRSPLPPGRPSVVTVVQETFDSSPSRNTDKLLDHLEQASSGAAAELVVFPELSISGAAAGQGDLQVLAEESGRELHRVAASCARLNVWALLGLYESAGPSAAVHNSLVLVGPGGVAARHHKVHVPAEETGVTAGSTFTVADIPVGRIGIAHGEDIGQPETGRILALRGCDLVAVGGTVTTPLTQGHPGSVIDHGYPIPHGEDPVHWHHMRVRAGENNVYLAFANTPAGGASGIFGPDTFSFPRTERIATEGSSTATMTVDTTDGGGRYPNNVVRRKDLVSMRLPHHYGPLSAADREKEPEPASEESSIELDSVSVEFA</sequence>
<protein>
    <submittedName>
        <fullName evidence="4">Amidohydrolase</fullName>
    </submittedName>
</protein>
<dbReference type="InterPro" id="IPR036526">
    <property type="entry name" value="C-N_Hydrolase_sf"/>
</dbReference>
<dbReference type="PANTHER" id="PTHR43674:SF2">
    <property type="entry name" value="BETA-UREIDOPROPIONASE"/>
    <property type="match status" value="1"/>
</dbReference>
<evidence type="ECO:0000313" key="4">
    <source>
        <dbReference type="EMBL" id="GAA1235917.1"/>
    </source>
</evidence>